<sequence>MEAYELQIICHQWLPAAHYRPFFEMYLKIKLWQIPSSSTTAIFANLFRQVGIISTSWNHFPKLESFPQVGIISPSWNHFPKLESFPQVGIISPSWNHFPKLESFPQVGIISPSINITGEQLVAEGG</sequence>
<dbReference type="AlphaFoldDB" id="A0A4Y2DMG1"/>
<proteinExistence type="predicted"/>
<protein>
    <submittedName>
        <fullName evidence="1">Uncharacterized protein</fullName>
    </submittedName>
</protein>
<evidence type="ECO:0000313" key="2">
    <source>
        <dbReference type="Proteomes" id="UP000499080"/>
    </source>
</evidence>
<dbReference type="Proteomes" id="UP000499080">
    <property type="component" value="Unassembled WGS sequence"/>
</dbReference>
<dbReference type="EMBL" id="BGPR01000387">
    <property type="protein sequence ID" value="GBM17359.1"/>
    <property type="molecule type" value="Genomic_DNA"/>
</dbReference>
<evidence type="ECO:0000313" key="1">
    <source>
        <dbReference type="EMBL" id="GBM17359.1"/>
    </source>
</evidence>
<reference evidence="1 2" key="1">
    <citation type="journal article" date="2019" name="Sci. Rep.">
        <title>Orb-weaving spider Araneus ventricosus genome elucidates the spidroin gene catalogue.</title>
        <authorList>
            <person name="Kono N."/>
            <person name="Nakamura H."/>
            <person name="Ohtoshi R."/>
            <person name="Moran D.A.P."/>
            <person name="Shinohara A."/>
            <person name="Yoshida Y."/>
            <person name="Fujiwara M."/>
            <person name="Mori M."/>
            <person name="Tomita M."/>
            <person name="Arakawa K."/>
        </authorList>
    </citation>
    <scope>NUCLEOTIDE SEQUENCE [LARGE SCALE GENOMIC DNA]</scope>
</reference>
<organism evidence="1 2">
    <name type="scientific">Araneus ventricosus</name>
    <name type="common">Orbweaver spider</name>
    <name type="synonym">Epeira ventricosa</name>
    <dbReference type="NCBI Taxonomy" id="182803"/>
    <lineage>
        <taxon>Eukaryota</taxon>
        <taxon>Metazoa</taxon>
        <taxon>Ecdysozoa</taxon>
        <taxon>Arthropoda</taxon>
        <taxon>Chelicerata</taxon>
        <taxon>Arachnida</taxon>
        <taxon>Araneae</taxon>
        <taxon>Araneomorphae</taxon>
        <taxon>Entelegynae</taxon>
        <taxon>Araneoidea</taxon>
        <taxon>Araneidae</taxon>
        <taxon>Araneus</taxon>
    </lineage>
</organism>
<name>A0A4Y2DMG1_ARAVE</name>
<keyword evidence="2" id="KW-1185">Reference proteome</keyword>
<accession>A0A4Y2DMG1</accession>
<comment type="caution">
    <text evidence="1">The sequence shown here is derived from an EMBL/GenBank/DDBJ whole genome shotgun (WGS) entry which is preliminary data.</text>
</comment>
<gene>
    <name evidence="1" type="ORF">AVEN_13239_1</name>
</gene>